<name>A0AC34F684_9BILA</name>
<dbReference type="Proteomes" id="UP000887579">
    <property type="component" value="Unplaced"/>
</dbReference>
<sequence length="300" mass="33345">MFKILILLILFVTVKAACPNGTVTWHTDCYFLEDNNATGFPTAESACNSLGGHLASIHDGFSNALITNNAQNLFHGSTVSDFWIGYTNLMTSSNWTWMDNSPSDYTDWAPGQPSNSTDDNCASVCLTNGKWKTDDCFKPKPYVCKVNQSVFEVPTTTTTTTITTTMTKFPVYTNCTFPFTYFEPTHSCYGVGNWSNPLNWTLAEQYCQGYGAHLASVHSSDEQRFISSFVYVAQSYMWTGAFSNDGGKTWKWSDNTPWDFDPWISGYPNLNTSACAVCAGTGMVDFSCNTIFRTMCKKAL</sequence>
<accession>A0AC34F684</accession>
<proteinExistence type="predicted"/>
<reference evidence="2" key="1">
    <citation type="submission" date="2022-11" db="UniProtKB">
        <authorList>
            <consortium name="WormBaseParasite"/>
        </authorList>
    </citation>
    <scope>IDENTIFICATION</scope>
</reference>
<protein>
    <submittedName>
        <fullName evidence="2">C-type lectin domain-containing protein</fullName>
    </submittedName>
</protein>
<dbReference type="WBParaSite" id="ES5_v2.g12612.t1">
    <property type="protein sequence ID" value="ES5_v2.g12612.t1"/>
    <property type="gene ID" value="ES5_v2.g12612"/>
</dbReference>
<evidence type="ECO:0000313" key="1">
    <source>
        <dbReference type="Proteomes" id="UP000887579"/>
    </source>
</evidence>
<evidence type="ECO:0000313" key="2">
    <source>
        <dbReference type="WBParaSite" id="ES5_v2.g12612.t1"/>
    </source>
</evidence>
<organism evidence="1 2">
    <name type="scientific">Panagrolaimus sp. ES5</name>
    <dbReference type="NCBI Taxonomy" id="591445"/>
    <lineage>
        <taxon>Eukaryota</taxon>
        <taxon>Metazoa</taxon>
        <taxon>Ecdysozoa</taxon>
        <taxon>Nematoda</taxon>
        <taxon>Chromadorea</taxon>
        <taxon>Rhabditida</taxon>
        <taxon>Tylenchina</taxon>
        <taxon>Panagrolaimomorpha</taxon>
        <taxon>Panagrolaimoidea</taxon>
        <taxon>Panagrolaimidae</taxon>
        <taxon>Panagrolaimus</taxon>
    </lineage>
</organism>